<sequence length="93" mass="10674">MRAYRILPSRILFASVSIVTGWTRYSNVPWMGVLCWNSSSCCLHQLRKSCRRNCSCSRVPTAHQEMPVATIVIQSSLVRSKSCAKRHFDRRSN</sequence>
<dbReference type="AlphaFoldDB" id="A0A2M4DPZ7"/>
<name>A0A2M4DPZ7_ANODA</name>
<accession>A0A2M4DPZ7</accession>
<reference evidence="1" key="1">
    <citation type="submission" date="2018-01" db="EMBL/GenBank/DDBJ databases">
        <title>An insight into the sialome of Amazonian anophelines.</title>
        <authorList>
            <person name="Ribeiro J.M."/>
            <person name="Scarpassa V."/>
            <person name="Calvo E."/>
        </authorList>
    </citation>
    <scope>NUCLEOTIDE SEQUENCE</scope>
</reference>
<protein>
    <submittedName>
        <fullName evidence="1">Putative secreted protein</fullName>
    </submittedName>
</protein>
<proteinExistence type="predicted"/>
<dbReference type="EMBL" id="GGFL01015417">
    <property type="protein sequence ID" value="MBW79595.1"/>
    <property type="molecule type" value="Transcribed_RNA"/>
</dbReference>
<evidence type="ECO:0000313" key="1">
    <source>
        <dbReference type="EMBL" id="MBW79595.1"/>
    </source>
</evidence>
<organism evidence="1">
    <name type="scientific">Anopheles darlingi</name>
    <name type="common">Mosquito</name>
    <dbReference type="NCBI Taxonomy" id="43151"/>
    <lineage>
        <taxon>Eukaryota</taxon>
        <taxon>Metazoa</taxon>
        <taxon>Ecdysozoa</taxon>
        <taxon>Arthropoda</taxon>
        <taxon>Hexapoda</taxon>
        <taxon>Insecta</taxon>
        <taxon>Pterygota</taxon>
        <taxon>Neoptera</taxon>
        <taxon>Endopterygota</taxon>
        <taxon>Diptera</taxon>
        <taxon>Nematocera</taxon>
        <taxon>Culicoidea</taxon>
        <taxon>Culicidae</taxon>
        <taxon>Anophelinae</taxon>
        <taxon>Anopheles</taxon>
    </lineage>
</organism>